<evidence type="ECO:0000313" key="1">
    <source>
        <dbReference type="EMBL" id="OGE55449.1"/>
    </source>
</evidence>
<name>A0A1F5LR72_PENAI</name>
<reference evidence="1 2" key="1">
    <citation type="journal article" date="2016" name="Sci. Rep.">
        <title>Penicillium arizonense, a new, genome sequenced fungal species, reveals a high chemical diversity in secreted metabolites.</title>
        <authorList>
            <person name="Grijseels S."/>
            <person name="Nielsen J.C."/>
            <person name="Randelovic M."/>
            <person name="Nielsen J."/>
            <person name="Nielsen K.F."/>
            <person name="Workman M."/>
            <person name="Frisvad J.C."/>
        </authorList>
    </citation>
    <scope>NUCLEOTIDE SEQUENCE [LARGE SCALE GENOMIC DNA]</scope>
    <source>
        <strain evidence="1 2">CBS 141311</strain>
    </source>
</reference>
<protein>
    <submittedName>
        <fullName evidence="1">Uncharacterized protein</fullName>
    </submittedName>
</protein>
<evidence type="ECO:0000313" key="2">
    <source>
        <dbReference type="Proteomes" id="UP000177622"/>
    </source>
</evidence>
<dbReference type="RefSeq" id="XP_022490878.1">
    <property type="nucleotide sequence ID" value="XM_022629306.1"/>
</dbReference>
<dbReference type="AlphaFoldDB" id="A0A1F5LR72"/>
<gene>
    <name evidence="1" type="ORF">PENARI_c004G08814</name>
</gene>
<comment type="caution">
    <text evidence="1">The sequence shown here is derived from an EMBL/GenBank/DDBJ whole genome shotgun (WGS) entry which is preliminary data.</text>
</comment>
<proteinExistence type="predicted"/>
<organism evidence="1 2">
    <name type="scientific">Penicillium arizonense</name>
    <dbReference type="NCBI Taxonomy" id="1835702"/>
    <lineage>
        <taxon>Eukaryota</taxon>
        <taxon>Fungi</taxon>
        <taxon>Dikarya</taxon>
        <taxon>Ascomycota</taxon>
        <taxon>Pezizomycotina</taxon>
        <taxon>Eurotiomycetes</taxon>
        <taxon>Eurotiomycetidae</taxon>
        <taxon>Eurotiales</taxon>
        <taxon>Aspergillaceae</taxon>
        <taxon>Penicillium</taxon>
    </lineage>
</organism>
<dbReference type="EMBL" id="LXJU01000004">
    <property type="protein sequence ID" value="OGE55449.1"/>
    <property type="molecule type" value="Genomic_DNA"/>
</dbReference>
<dbReference type="Proteomes" id="UP000177622">
    <property type="component" value="Unassembled WGS sequence"/>
</dbReference>
<dbReference type="OrthoDB" id="4347372at2759"/>
<keyword evidence="2" id="KW-1185">Reference proteome</keyword>
<accession>A0A1F5LR72</accession>
<dbReference type="GeneID" id="34574040"/>
<sequence>MPVFRLQLQNPTNWALWVAELKLDLSVKGPEYWQILSSKLKKPSDKKSEPYKEWKRKNTYLMETMGSRIDRDLLYHLKQTNNAADAFAHLRILCVDSTPHTEDMDSHISSVFYQAWVKLEYCIGQPPQDFVYAWNLLSKEVEGKLAIGGQAQFEQFIVAVSAHPSSAHWLSYLRDGPSCILEVTDSFLCDFVEFERKRLSRQGQLLRGKNRKGKKGDDKV</sequence>